<feature type="transmembrane region" description="Helical" evidence="6">
    <location>
        <begin position="652"/>
        <end position="670"/>
    </location>
</feature>
<protein>
    <recommendedName>
        <fullName evidence="7">Amino acid transporter transmembrane domain-containing protein</fullName>
    </recommendedName>
</protein>
<sequence length="679" mass="73818">MQVSTYQPGEDSNRLAETAKSFGLANARTPLKPVREAEQQQDGLSANIPGGNDSSSSFNETGSDSGNGSGHHRQRSINAHSQSIVKFGSAVRHNVGLIFSDSTLEAARMHSVGYLAKEERVAKDGSLHLMSISKRKRSAMPPTYGDLMDLFHQKPLEPLEVQVRDMEEEEDYEEVIMESVEGGTITAAIFGIIKGMVGPAVLYLPRGFAISGYAVAIPAMIVATLSYLYCSTRLLQAWKVESEKTRLRAQKMDEIQKLLDDAGGEAGAGGASGAGGYVYYGSTEDSDEDDSSRGRDLHSKNAPAPTLLTYPELAHRAFGDYSVLISGGIAAMQFGVCLTYLIFVPQNLYESARSLGLNIPKQAFLIAMLAIEIPMVWIRDIRKLAPINIMATLFIAFGLASVLYIALFSFDGSDVEGIGSYNDKYDNNTLTLDQDMDIDIDALEEESELSLLSQILNLPSIMNTWSLFIGTSFFCFEGSITLLVPLQEAVYSRKDRERFPRVNNQVISSVVIFYVFFAIVCWASFGDAVQTALTASLPQGILSTAVQIAYSIAVVFTFPLQAFPALEVVTNRRNSKGKSEETESTRLYKRNITASIIVCCLGFLAVLAIDYLGNVVSLLGSLVGIPIALIYPPLIHNKLVKDSSRSTRMMNYCLSIVGVFAAGAASYTTLSSWGEGAEG</sequence>
<feature type="transmembrane region" description="Helical" evidence="6">
    <location>
        <begin position="591"/>
        <end position="609"/>
    </location>
</feature>
<evidence type="ECO:0000256" key="5">
    <source>
        <dbReference type="SAM" id="MobiDB-lite"/>
    </source>
</evidence>
<feature type="region of interest" description="Disordered" evidence="5">
    <location>
        <begin position="1"/>
        <end position="77"/>
    </location>
</feature>
<dbReference type="AlphaFoldDB" id="A0A7S3PYL9"/>
<feature type="region of interest" description="Disordered" evidence="5">
    <location>
        <begin position="283"/>
        <end position="303"/>
    </location>
</feature>
<name>A0A7S3PYL9_9STRA</name>
<feature type="transmembrane region" description="Helical" evidence="6">
    <location>
        <begin position="362"/>
        <end position="378"/>
    </location>
</feature>
<feature type="compositionally biased region" description="Polar residues" evidence="5">
    <location>
        <begin position="52"/>
        <end position="66"/>
    </location>
</feature>
<feature type="transmembrane region" description="Helical" evidence="6">
    <location>
        <begin position="321"/>
        <end position="342"/>
    </location>
</feature>
<evidence type="ECO:0000256" key="6">
    <source>
        <dbReference type="SAM" id="Phobius"/>
    </source>
</evidence>
<feature type="transmembrane region" description="Helical" evidence="6">
    <location>
        <begin position="506"/>
        <end position="525"/>
    </location>
</feature>
<dbReference type="PANTHER" id="PTHR22950">
    <property type="entry name" value="AMINO ACID TRANSPORTER"/>
    <property type="match status" value="1"/>
</dbReference>
<evidence type="ECO:0000256" key="4">
    <source>
        <dbReference type="ARBA" id="ARBA00023136"/>
    </source>
</evidence>
<evidence type="ECO:0000256" key="2">
    <source>
        <dbReference type="ARBA" id="ARBA00022692"/>
    </source>
</evidence>
<keyword evidence="4 6" id="KW-0472">Membrane</keyword>
<feature type="transmembrane region" description="Helical" evidence="6">
    <location>
        <begin position="185"/>
        <end position="204"/>
    </location>
</feature>
<dbReference type="Pfam" id="PF01490">
    <property type="entry name" value="Aa_trans"/>
    <property type="match status" value="2"/>
</dbReference>
<feature type="transmembrane region" description="Helical" evidence="6">
    <location>
        <begin position="545"/>
        <end position="570"/>
    </location>
</feature>
<feature type="transmembrane region" description="Helical" evidence="6">
    <location>
        <begin position="390"/>
        <end position="410"/>
    </location>
</feature>
<evidence type="ECO:0000256" key="3">
    <source>
        <dbReference type="ARBA" id="ARBA00022989"/>
    </source>
</evidence>
<proteinExistence type="predicted"/>
<feature type="transmembrane region" description="Helical" evidence="6">
    <location>
        <begin position="210"/>
        <end position="230"/>
    </location>
</feature>
<feature type="domain" description="Amino acid transporter transmembrane" evidence="7">
    <location>
        <begin position="306"/>
        <end position="406"/>
    </location>
</feature>
<feature type="domain" description="Amino acid transporter transmembrane" evidence="7">
    <location>
        <begin position="463"/>
        <end position="669"/>
    </location>
</feature>
<dbReference type="GO" id="GO:0015179">
    <property type="term" value="F:L-amino acid transmembrane transporter activity"/>
    <property type="evidence" value="ECO:0007669"/>
    <property type="project" value="TreeGrafter"/>
</dbReference>
<dbReference type="PANTHER" id="PTHR22950:SF666">
    <property type="entry name" value="VACUOLAR AMINO ACID TRANSPORTER 4"/>
    <property type="match status" value="1"/>
</dbReference>
<organism evidence="8">
    <name type="scientific">Chaetoceros debilis</name>
    <dbReference type="NCBI Taxonomy" id="122233"/>
    <lineage>
        <taxon>Eukaryota</taxon>
        <taxon>Sar</taxon>
        <taxon>Stramenopiles</taxon>
        <taxon>Ochrophyta</taxon>
        <taxon>Bacillariophyta</taxon>
        <taxon>Coscinodiscophyceae</taxon>
        <taxon>Chaetocerotophycidae</taxon>
        <taxon>Chaetocerotales</taxon>
        <taxon>Chaetocerotaceae</taxon>
        <taxon>Chaetoceros</taxon>
    </lineage>
</organism>
<gene>
    <name evidence="8" type="ORF">CDEB00056_LOCUS4348</name>
</gene>
<evidence type="ECO:0000313" key="8">
    <source>
        <dbReference type="EMBL" id="CAE0459507.1"/>
    </source>
</evidence>
<dbReference type="InterPro" id="IPR013057">
    <property type="entry name" value="AA_transpt_TM"/>
</dbReference>
<reference evidence="8" key="1">
    <citation type="submission" date="2021-01" db="EMBL/GenBank/DDBJ databases">
        <authorList>
            <person name="Corre E."/>
            <person name="Pelletier E."/>
            <person name="Niang G."/>
            <person name="Scheremetjew M."/>
            <person name="Finn R."/>
            <person name="Kale V."/>
            <person name="Holt S."/>
            <person name="Cochrane G."/>
            <person name="Meng A."/>
            <person name="Brown T."/>
            <person name="Cohen L."/>
        </authorList>
    </citation>
    <scope>NUCLEOTIDE SEQUENCE</scope>
    <source>
        <strain evidence="8">MM31A-1</strain>
    </source>
</reference>
<keyword evidence="2 6" id="KW-0812">Transmembrane</keyword>
<feature type="transmembrane region" description="Helical" evidence="6">
    <location>
        <begin position="465"/>
        <end position="486"/>
    </location>
</feature>
<keyword evidence="3 6" id="KW-1133">Transmembrane helix</keyword>
<dbReference type="EMBL" id="HBIO01006013">
    <property type="protein sequence ID" value="CAE0459507.1"/>
    <property type="molecule type" value="Transcribed_RNA"/>
</dbReference>
<accession>A0A7S3PYL9</accession>
<dbReference type="GO" id="GO:0016020">
    <property type="term" value="C:membrane"/>
    <property type="evidence" value="ECO:0007669"/>
    <property type="project" value="UniProtKB-SubCell"/>
</dbReference>
<evidence type="ECO:0000259" key="7">
    <source>
        <dbReference type="Pfam" id="PF01490"/>
    </source>
</evidence>
<evidence type="ECO:0000256" key="1">
    <source>
        <dbReference type="ARBA" id="ARBA00004141"/>
    </source>
</evidence>
<feature type="transmembrane region" description="Helical" evidence="6">
    <location>
        <begin position="615"/>
        <end position="631"/>
    </location>
</feature>
<comment type="subcellular location">
    <subcellularLocation>
        <location evidence="1">Membrane</location>
        <topology evidence="1">Multi-pass membrane protein</topology>
    </subcellularLocation>
</comment>